<evidence type="ECO:0000313" key="7">
    <source>
        <dbReference type="RefSeq" id="XP_006813687.1"/>
    </source>
</evidence>
<feature type="region of interest" description="Disordered" evidence="4">
    <location>
        <begin position="27"/>
        <end position="150"/>
    </location>
</feature>
<dbReference type="InterPro" id="IPR013083">
    <property type="entry name" value="Znf_RING/FYVE/PHD"/>
</dbReference>
<evidence type="ECO:0000313" key="6">
    <source>
        <dbReference type="Proteomes" id="UP000694865"/>
    </source>
</evidence>
<organism evidence="6 7">
    <name type="scientific">Saccoglossus kowalevskii</name>
    <name type="common">Acorn worm</name>
    <dbReference type="NCBI Taxonomy" id="10224"/>
    <lineage>
        <taxon>Eukaryota</taxon>
        <taxon>Metazoa</taxon>
        <taxon>Hemichordata</taxon>
        <taxon>Enteropneusta</taxon>
        <taxon>Harrimaniidae</taxon>
        <taxon>Saccoglossus</taxon>
    </lineage>
</organism>
<keyword evidence="6" id="KW-1185">Reference proteome</keyword>
<dbReference type="PROSITE" id="PS51805">
    <property type="entry name" value="EPHD"/>
    <property type="match status" value="1"/>
</dbReference>
<sequence>MAIFILHSGFSLAFYCKNDINTVEECNSEDSEDESETSSDSENGCDSYDYARTTTTSTIQHHTSKVEIKEEVISDEDNSTHEKDKRNNIVEEDAGDEDNGRHEKDKHNNIIDEDAGDEDNGRHEKDKHNNNIDEDAGDEDNGTHEKDKHNKLVNIIDEDESDESSSHSISIFAESPSTLIEKTVQSGDISPDTVGTSSLETPDKVSSAKSPSTEETPESSYNTVDMMKISRSATFSEARLNTAMPPENTEPSSNAAIICGFCKNGEDIKKYGKLIMHEKDSAHYLCMFNSSGLGLEVSPYSEKFVNFGEGFDANKVRQEMRRGRKLFNSSGLGLEVSPYSEKFVNFGEGFDANKVRQEMRRGRKLRCRYKECGKTGATVGCEVKHCKATYHYHCAKLDNGHYKFIRDAPNLQYRRTLFCKNHCCESEDESELDSSMSLSQHSLTQQQEHVPWEQSYKQQYDEPQLLNCDPLPDQGSLLPDHGSQLTEYESDLKQLKSQLPDDEILLNNKAQSKDSVPQLSDHHLHLLTTNQIYQTMSHNYQTMPYNHWTMNQNYETMSCN</sequence>
<feature type="compositionally biased region" description="Acidic residues" evidence="4">
    <location>
        <begin position="27"/>
        <end position="39"/>
    </location>
</feature>
<dbReference type="Gene3D" id="3.30.40.10">
    <property type="entry name" value="Zinc/RING finger domain, C3HC4 (zinc finger)"/>
    <property type="match status" value="1"/>
</dbReference>
<dbReference type="PANTHER" id="PTHR12420:SF45">
    <property type="entry name" value="TRANSCRIPTIONAL REGULATOR ATRX HOMOLOG"/>
    <property type="match status" value="1"/>
</dbReference>
<dbReference type="GeneID" id="102808824"/>
<evidence type="ECO:0000256" key="3">
    <source>
        <dbReference type="ARBA" id="ARBA00022833"/>
    </source>
</evidence>
<proteinExistence type="predicted"/>
<accession>A0ABM0M0Z6</accession>
<feature type="compositionally biased region" description="Basic and acidic residues" evidence="4">
    <location>
        <begin position="98"/>
        <end position="110"/>
    </location>
</feature>
<protein>
    <submittedName>
        <fullName evidence="7">Uncharacterized protein LOC102808824</fullName>
    </submittedName>
</protein>
<evidence type="ECO:0000259" key="5">
    <source>
        <dbReference type="PROSITE" id="PS51805"/>
    </source>
</evidence>
<gene>
    <name evidence="7" type="primary">LOC102808824</name>
</gene>
<keyword evidence="2" id="KW-0863">Zinc-finger</keyword>
<reference evidence="7" key="1">
    <citation type="submission" date="2025-08" db="UniProtKB">
        <authorList>
            <consortium name="RefSeq"/>
        </authorList>
    </citation>
    <scope>IDENTIFICATION</scope>
    <source>
        <tissue evidence="7">Testes</tissue>
    </source>
</reference>
<keyword evidence="3" id="KW-0862">Zinc</keyword>
<feature type="compositionally biased region" description="Polar residues" evidence="4">
    <location>
        <begin position="187"/>
        <end position="200"/>
    </location>
</feature>
<evidence type="ECO:0000256" key="2">
    <source>
        <dbReference type="ARBA" id="ARBA00022771"/>
    </source>
</evidence>
<keyword evidence="1" id="KW-0479">Metal-binding</keyword>
<dbReference type="InterPro" id="IPR051188">
    <property type="entry name" value="PHD-type_Zinc_Finger"/>
</dbReference>
<dbReference type="Pfam" id="PF13771">
    <property type="entry name" value="zf-HC5HC2H"/>
    <property type="match status" value="1"/>
</dbReference>
<evidence type="ECO:0000256" key="1">
    <source>
        <dbReference type="ARBA" id="ARBA00022723"/>
    </source>
</evidence>
<feature type="compositionally biased region" description="Basic and acidic residues" evidence="4">
    <location>
        <begin position="141"/>
        <end position="150"/>
    </location>
</feature>
<dbReference type="Proteomes" id="UP000694865">
    <property type="component" value="Unplaced"/>
</dbReference>
<name>A0ABM0M0Z6_SACKO</name>
<feature type="compositionally biased region" description="Basic and acidic residues" evidence="4">
    <location>
        <begin position="119"/>
        <end position="131"/>
    </location>
</feature>
<feature type="compositionally biased region" description="Low complexity" evidence="4">
    <location>
        <begin position="435"/>
        <end position="449"/>
    </location>
</feature>
<feature type="region of interest" description="Disordered" evidence="4">
    <location>
        <begin position="435"/>
        <end position="456"/>
    </location>
</feature>
<dbReference type="PANTHER" id="PTHR12420">
    <property type="entry name" value="PHD FINGER PROTEIN"/>
    <property type="match status" value="1"/>
</dbReference>
<evidence type="ECO:0000256" key="4">
    <source>
        <dbReference type="SAM" id="MobiDB-lite"/>
    </source>
</evidence>
<feature type="region of interest" description="Disordered" evidence="4">
    <location>
        <begin position="187"/>
        <end position="220"/>
    </location>
</feature>
<feature type="domain" description="PHD-type" evidence="5">
    <location>
        <begin position="256"/>
        <end position="423"/>
    </location>
</feature>
<feature type="compositionally biased region" description="Low complexity" evidence="4">
    <location>
        <begin position="207"/>
        <end position="220"/>
    </location>
</feature>
<dbReference type="RefSeq" id="XP_006813687.1">
    <property type="nucleotide sequence ID" value="XM_006813624.1"/>
</dbReference>
<feature type="compositionally biased region" description="Basic and acidic residues" evidence="4">
    <location>
        <begin position="64"/>
        <end position="89"/>
    </location>
</feature>
<dbReference type="InterPro" id="IPR034732">
    <property type="entry name" value="EPHD"/>
</dbReference>